<dbReference type="PANTHER" id="PTHR44329">
    <property type="entry name" value="SERINE/THREONINE-PROTEIN KINASE TNNI3K-RELATED"/>
    <property type="match status" value="1"/>
</dbReference>
<dbReference type="GO" id="GO:0004672">
    <property type="term" value="F:protein kinase activity"/>
    <property type="evidence" value="ECO:0000318"/>
    <property type="project" value="GO_Central"/>
</dbReference>
<dbReference type="PROSITE" id="PS00108">
    <property type="entry name" value="PROTEIN_KINASE_ST"/>
    <property type="match status" value="1"/>
</dbReference>
<gene>
    <name evidence="6" type="ORF">TVAG_351950</name>
</gene>
<dbReference type="VEuPathDB" id="TrichDB:TVAGG3_0261520"/>
<protein>
    <submittedName>
        <fullName evidence="6">TKL family protein kinase</fullName>
    </submittedName>
</protein>
<organism evidence="6 7">
    <name type="scientific">Trichomonas vaginalis (strain ATCC PRA-98 / G3)</name>
    <dbReference type="NCBI Taxonomy" id="412133"/>
    <lineage>
        <taxon>Eukaryota</taxon>
        <taxon>Metamonada</taxon>
        <taxon>Parabasalia</taxon>
        <taxon>Trichomonadida</taxon>
        <taxon>Trichomonadidae</taxon>
        <taxon>Trichomonas</taxon>
    </lineage>
</organism>
<reference evidence="6" key="2">
    <citation type="journal article" date="2007" name="Science">
        <title>Draft genome sequence of the sexually transmitted pathogen Trichomonas vaginalis.</title>
        <authorList>
            <person name="Carlton J.M."/>
            <person name="Hirt R.P."/>
            <person name="Silva J.C."/>
            <person name="Delcher A.L."/>
            <person name="Schatz M."/>
            <person name="Zhao Q."/>
            <person name="Wortman J.R."/>
            <person name="Bidwell S.L."/>
            <person name="Alsmark U.C.M."/>
            <person name="Besteiro S."/>
            <person name="Sicheritz-Ponten T."/>
            <person name="Noel C.J."/>
            <person name="Dacks J.B."/>
            <person name="Foster P.G."/>
            <person name="Simillion C."/>
            <person name="Van de Peer Y."/>
            <person name="Miranda-Saavedra D."/>
            <person name="Barton G.J."/>
            <person name="Westrop G.D."/>
            <person name="Mueller S."/>
            <person name="Dessi D."/>
            <person name="Fiori P.L."/>
            <person name="Ren Q."/>
            <person name="Paulsen I."/>
            <person name="Zhang H."/>
            <person name="Bastida-Corcuera F.D."/>
            <person name="Simoes-Barbosa A."/>
            <person name="Brown M.T."/>
            <person name="Hayes R.D."/>
            <person name="Mukherjee M."/>
            <person name="Okumura C.Y."/>
            <person name="Schneider R."/>
            <person name="Smith A.J."/>
            <person name="Vanacova S."/>
            <person name="Villalvazo M."/>
            <person name="Haas B.J."/>
            <person name="Pertea M."/>
            <person name="Feldblyum T.V."/>
            <person name="Utterback T.R."/>
            <person name="Shu C.L."/>
            <person name="Osoegawa K."/>
            <person name="de Jong P.J."/>
            <person name="Hrdy I."/>
            <person name="Horvathova L."/>
            <person name="Zubacova Z."/>
            <person name="Dolezal P."/>
            <person name="Malik S.B."/>
            <person name="Logsdon J.M. Jr."/>
            <person name="Henze K."/>
            <person name="Gupta A."/>
            <person name="Wang C.C."/>
            <person name="Dunne R.L."/>
            <person name="Upcroft J.A."/>
            <person name="Upcroft P."/>
            <person name="White O."/>
            <person name="Salzberg S.L."/>
            <person name="Tang P."/>
            <person name="Chiu C.-H."/>
            <person name="Lee Y.-S."/>
            <person name="Embley T.M."/>
            <person name="Coombs G.H."/>
            <person name="Mottram J.C."/>
            <person name="Tachezy J."/>
            <person name="Fraser-Liggett C.M."/>
            <person name="Johnson P.J."/>
        </authorList>
    </citation>
    <scope>NUCLEOTIDE SEQUENCE [LARGE SCALE GENOMIC DNA]</scope>
    <source>
        <strain evidence="6">G3</strain>
    </source>
</reference>
<accession>A2DZS9</accession>
<keyword evidence="6" id="KW-0808">Transferase</keyword>
<dbReference type="GO" id="GO:0004674">
    <property type="term" value="F:protein serine/threonine kinase activity"/>
    <property type="evidence" value="ECO:0007669"/>
    <property type="project" value="UniProtKB-KW"/>
</dbReference>
<sequence length="430" mass="48849">MSSPTLLFASRHISNVCKSFENITQTLAAYRNLFVYAIGQFRNFSNHFQSVATNQTLSKRQYNAYKNIITDICKKYLELLQNYQLQNWSKNTLENKISTLPSIMLNLTSSLQEQSSELDPIGAKYFDTASPEWSRLHTLELKSIYSSFESFIKTQNNNNMIVMNALRRMKSISNFFESCNNANNSILNMFSPIPQNCAQYRIEHDNLIENEDIGRGASSVVYSGIYKPTGEEVAIKKFNCHELSLTELQHFQNEITVLASSSHPTLVQLVGATDSYPYCIVTKYIPNGNLFDALHKNNMLSQTDLTIALYDIARGMKCIHSSGFVHRDLKSPNVLIDQNKRIKLCDFGISSSSDKNDQSINRAGTAQWMAPEFFNGRYEITEKVDVYSFAIIAYEIASKQIPFDGLDSQKIITHVAINNLRPHLPASCRR</sequence>
<dbReference type="EMBL" id="DS113275">
    <property type="protein sequence ID" value="EAY14147.1"/>
    <property type="molecule type" value="Genomic_DNA"/>
</dbReference>
<dbReference type="PROSITE" id="PS00107">
    <property type="entry name" value="PROTEIN_KINASE_ATP"/>
    <property type="match status" value="1"/>
</dbReference>
<dbReference type="eggNOG" id="KOG0192">
    <property type="taxonomic scope" value="Eukaryota"/>
</dbReference>
<dbReference type="GO" id="GO:0005524">
    <property type="term" value="F:ATP binding"/>
    <property type="evidence" value="ECO:0007669"/>
    <property type="project" value="UniProtKB-UniRule"/>
</dbReference>
<dbReference type="InterPro" id="IPR011009">
    <property type="entry name" value="Kinase-like_dom_sf"/>
</dbReference>
<dbReference type="SMART" id="SM00220">
    <property type="entry name" value="S_TKc"/>
    <property type="match status" value="1"/>
</dbReference>
<dbReference type="InterPro" id="IPR017441">
    <property type="entry name" value="Protein_kinase_ATP_BS"/>
</dbReference>
<evidence type="ECO:0000256" key="4">
    <source>
        <dbReference type="RuleBase" id="RU000304"/>
    </source>
</evidence>
<reference evidence="6" key="1">
    <citation type="submission" date="2006-10" db="EMBL/GenBank/DDBJ databases">
        <authorList>
            <person name="Amadeo P."/>
            <person name="Zhao Q."/>
            <person name="Wortman J."/>
            <person name="Fraser-Liggett C."/>
            <person name="Carlton J."/>
        </authorList>
    </citation>
    <scope>NUCLEOTIDE SEQUENCE</scope>
    <source>
        <strain evidence="6">G3</strain>
    </source>
</reference>
<evidence type="ECO:0000256" key="3">
    <source>
        <dbReference type="PROSITE-ProRule" id="PRU10141"/>
    </source>
</evidence>
<dbReference type="InParanoid" id="A2DZS9"/>
<comment type="similarity">
    <text evidence="4">Belongs to the protein kinase superfamily.</text>
</comment>
<dbReference type="RefSeq" id="XP_001326370.1">
    <property type="nucleotide sequence ID" value="XM_001326335.1"/>
</dbReference>
<keyword evidence="4" id="KW-0723">Serine/threonine-protein kinase</keyword>
<dbReference type="Gene3D" id="1.10.510.10">
    <property type="entry name" value="Transferase(Phosphotransferase) domain 1"/>
    <property type="match status" value="1"/>
</dbReference>
<dbReference type="PANTHER" id="PTHR44329:SF214">
    <property type="entry name" value="PROTEIN KINASE DOMAIN-CONTAINING PROTEIN"/>
    <property type="match status" value="1"/>
</dbReference>
<keyword evidence="2 3" id="KW-0067">ATP-binding</keyword>
<keyword evidence="7" id="KW-1185">Reference proteome</keyword>
<dbReference type="OrthoDB" id="339325at2759"/>
<dbReference type="InterPro" id="IPR000719">
    <property type="entry name" value="Prot_kinase_dom"/>
</dbReference>
<dbReference type="KEGG" id="tva:4772135"/>
<dbReference type="InterPro" id="IPR051681">
    <property type="entry name" value="Ser/Thr_Kinases-Pseudokinases"/>
</dbReference>
<dbReference type="CDD" id="cd13999">
    <property type="entry name" value="STKc_MAP3K-like"/>
    <property type="match status" value="1"/>
</dbReference>
<dbReference type="GO" id="GO:0007165">
    <property type="term" value="P:signal transduction"/>
    <property type="evidence" value="ECO:0000318"/>
    <property type="project" value="GO_Central"/>
</dbReference>
<feature type="domain" description="Protein kinase" evidence="5">
    <location>
        <begin position="207"/>
        <end position="430"/>
    </location>
</feature>
<dbReference type="STRING" id="5722.A2DZS9"/>
<dbReference type="AlphaFoldDB" id="A2DZS9"/>
<keyword evidence="6" id="KW-0418">Kinase</keyword>
<evidence type="ECO:0000313" key="7">
    <source>
        <dbReference type="Proteomes" id="UP000001542"/>
    </source>
</evidence>
<dbReference type="PROSITE" id="PS50011">
    <property type="entry name" value="PROTEIN_KINASE_DOM"/>
    <property type="match status" value="1"/>
</dbReference>
<dbReference type="Proteomes" id="UP000001542">
    <property type="component" value="Unassembled WGS sequence"/>
</dbReference>
<name>A2DZS9_TRIV3</name>
<dbReference type="InterPro" id="IPR008271">
    <property type="entry name" value="Ser/Thr_kinase_AS"/>
</dbReference>
<proteinExistence type="inferred from homology"/>
<evidence type="ECO:0000256" key="1">
    <source>
        <dbReference type="ARBA" id="ARBA00022741"/>
    </source>
</evidence>
<feature type="binding site" evidence="3">
    <location>
        <position position="237"/>
    </location>
    <ligand>
        <name>ATP</name>
        <dbReference type="ChEBI" id="CHEBI:30616"/>
    </ligand>
</feature>
<evidence type="ECO:0000256" key="2">
    <source>
        <dbReference type="ARBA" id="ARBA00022840"/>
    </source>
</evidence>
<dbReference type="Pfam" id="PF00069">
    <property type="entry name" value="Pkinase"/>
    <property type="match status" value="1"/>
</dbReference>
<dbReference type="SUPFAM" id="SSF56112">
    <property type="entry name" value="Protein kinase-like (PK-like)"/>
    <property type="match status" value="1"/>
</dbReference>
<evidence type="ECO:0000313" key="6">
    <source>
        <dbReference type="EMBL" id="EAY14147.1"/>
    </source>
</evidence>
<keyword evidence="1 3" id="KW-0547">Nucleotide-binding</keyword>
<dbReference type="VEuPathDB" id="TrichDB:TVAG_360800"/>
<evidence type="ECO:0000259" key="5">
    <source>
        <dbReference type="PROSITE" id="PS50011"/>
    </source>
</evidence>
<dbReference type="GO" id="GO:0005737">
    <property type="term" value="C:cytoplasm"/>
    <property type="evidence" value="ECO:0000318"/>
    <property type="project" value="GO_Central"/>
</dbReference>